<accession>A0A8J2WVR0</accession>
<dbReference type="Gene3D" id="1.10.472.30">
    <property type="entry name" value="Transcription elongation factor S-II, central domain"/>
    <property type="match status" value="1"/>
</dbReference>
<evidence type="ECO:0000313" key="2">
    <source>
        <dbReference type="EMBL" id="CAH0370312.1"/>
    </source>
</evidence>
<dbReference type="AlphaFoldDB" id="A0A8J2WVR0"/>
<dbReference type="Gene3D" id="2.20.25.10">
    <property type="match status" value="1"/>
</dbReference>
<dbReference type="PROSITE" id="PS51321">
    <property type="entry name" value="TFIIS_CENTRAL"/>
    <property type="match status" value="1"/>
</dbReference>
<dbReference type="Proteomes" id="UP000789595">
    <property type="component" value="Unassembled WGS sequence"/>
</dbReference>
<protein>
    <recommendedName>
        <fullName evidence="1">TFIIS central domain-containing protein</fullName>
    </recommendedName>
</protein>
<keyword evidence="3" id="KW-1185">Reference proteome</keyword>
<dbReference type="Pfam" id="PF07500">
    <property type="entry name" value="TFIIS_M"/>
    <property type="match status" value="1"/>
</dbReference>
<proteinExistence type="predicted"/>
<dbReference type="InterPro" id="IPR036575">
    <property type="entry name" value="TFIIS_cen_dom_sf"/>
</dbReference>
<feature type="domain" description="TFIIS central" evidence="1">
    <location>
        <begin position="97"/>
        <end position="202"/>
    </location>
</feature>
<name>A0A8J2WVR0_9STRA</name>
<dbReference type="EMBL" id="CAKKNE010000003">
    <property type="protein sequence ID" value="CAH0370312.1"/>
    <property type="molecule type" value="Genomic_DNA"/>
</dbReference>
<comment type="caution">
    <text evidence="2">The sequence shown here is derived from an EMBL/GenBank/DDBJ whole genome shotgun (WGS) entry which is preliminary data.</text>
</comment>
<reference evidence="2" key="1">
    <citation type="submission" date="2021-11" db="EMBL/GenBank/DDBJ databases">
        <authorList>
            <consortium name="Genoscope - CEA"/>
            <person name="William W."/>
        </authorList>
    </citation>
    <scope>NUCLEOTIDE SEQUENCE</scope>
</reference>
<gene>
    <name evidence="2" type="ORF">PECAL_3P01900</name>
</gene>
<dbReference type="InterPro" id="IPR003618">
    <property type="entry name" value="TFIIS_cen_dom"/>
</dbReference>
<sequence length="246" mass="27048">TLAHTTPDTTYKAALALAKPRKMMIDSENVSDSDGESVDAELLEAIEHGCSQDAVDAARRRGRDRWPFDNDLTRVICQFVPRRYAQCACISRAFRGQREALRRAEARTALAAAVPLPVAAAIEAVLWSTESRDGYARSTRRIVFALRRNDQLRRRVLDGSLTPTALATLDEEALAPPAVAQRRADDRSRLAKRVGARPSTLPEVDAFECPRCGARRAYVANATHGGSVDRAHILARCLECGRGWAP</sequence>
<dbReference type="GO" id="GO:0006351">
    <property type="term" value="P:DNA-templated transcription"/>
    <property type="evidence" value="ECO:0007669"/>
    <property type="project" value="InterPro"/>
</dbReference>
<dbReference type="SUPFAM" id="SSF57783">
    <property type="entry name" value="Zinc beta-ribbon"/>
    <property type="match status" value="1"/>
</dbReference>
<organism evidence="2 3">
    <name type="scientific">Pelagomonas calceolata</name>
    <dbReference type="NCBI Taxonomy" id="35677"/>
    <lineage>
        <taxon>Eukaryota</taxon>
        <taxon>Sar</taxon>
        <taxon>Stramenopiles</taxon>
        <taxon>Ochrophyta</taxon>
        <taxon>Pelagophyceae</taxon>
        <taxon>Pelagomonadales</taxon>
        <taxon>Pelagomonadaceae</taxon>
        <taxon>Pelagomonas</taxon>
    </lineage>
</organism>
<evidence type="ECO:0000259" key="1">
    <source>
        <dbReference type="PROSITE" id="PS51321"/>
    </source>
</evidence>
<feature type="non-terminal residue" evidence="2">
    <location>
        <position position="1"/>
    </location>
</feature>
<dbReference type="SUPFAM" id="SSF46942">
    <property type="entry name" value="Elongation factor TFIIS domain 2"/>
    <property type="match status" value="1"/>
</dbReference>
<evidence type="ECO:0000313" key="3">
    <source>
        <dbReference type="Proteomes" id="UP000789595"/>
    </source>
</evidence>